<keyword evidence="2" id="KW-1185">Reference proteome</keyword>
<gene>
    <name evidence="1" type="ORF">PSACC_01234</name>
</gene>
<dbReference type="OrthoDB" id="10263222at2759"/>
<dbReference type="Proteomes" id="UP000240830">
    <property type="component" value="Unassembled WGS sequence"/>
</dbReference>
<organism evidence="1 2">
    <name type="scientific">Paramicrosporidium saccamoebae</name>
    <dbReference type="NCBI Taxonomy" id="1246581"/>
    <lineage>
        <taxon>Eukaryota</taxon>
        <taxon>Fungi</taxon>
        <taxon>Fungi incertae sedis</taxon>
        <taxon>Cryptomycota</taxon>
        <taxon>Cryptomycota incertae sedis</taxon>
        <taxon>Paramicrosporidium</taxon>
    </lineage>
</organism>
<dbReference type="GO" id="GO:0004519">
    <property type="term" value="F:endonuclease activity"/>
    <property type="evidence" value="ECO:0007669"/>
    <property type="project" value="InterPro"/>
</dbReference>
<comment type="caution">
    <text evidence="1">The sequence shown here is derived from an EMBL/GenBank/DDBJ whole genome shotgun (WGS) entry which is preliminary data.</text>
</comment>
<dbReference type="GO" id="GO:0000470">
    <property type="term" value="P:maturation of LSU-rRNA"/>
    <property type="evidence" value="ECO:0007669"/>
    <property type="project" value="TreeGrafter"/>
</dbReference>
<dbReference type="AlphaFoldDB" id="A0A2H9TMI9"/>
<dbReference type="GO" id="GO:0030687">
    <property type="term" value="C:preribosome, large subunit precursor"/>
    <property type="evidence" value="ECO:0007669"/>
    <property type="project" value="TreeGrafter"/>
</dbReference>
<dbReference type="STRING" id="1246581.A0A2H9TMI9"/>
<dbReference type="GO" id="GO:0090730">
    <property type="term" value="C:Las1 complex"/>
    <property type="evidence" value="ECO:0007669"/>
    <property type="project" value="InterPro"/>
</dbReference>
<accession>A0A2H9TMI9</accession>
<dbReference type="EMBL" id="MTSL01000093">
    <property type="protein sequence ID" value="PJF18957.1"/>
    <property type="molecule type" value="Genomic_DNA"/>
</dbReference>
<reference evidence="1 2" key="1">
    <citation type="submission" date="2016-10" db="EMBL/GenBank/DDBJ databases">
        <title>The genome of Paramicrosporidium saccamoebae is the missing link in understanding Cryptomycota and Microsporidia evolution.</title>
        <authorList>
            <person name="Quandt C.A."/>
            <person name="Beaudet D."/>
            <person name="Corsaro D."/>
            <person name="Michel R."/>
            <person name="Corradi N."/>
            <person name="James T."/>
        </authorList>
    </citation>
    <scope>NUCLEOTIDE SEQUENCE [LARGE SCALE GENOMIC DNA]</scope>
    <source>
        <strain evidence="1 2">KSL3</strain>
    </source>
</reference>
<protein>
    <submittedName>
        <fullName evidence="1">Las1-like</fullName>
    </submittedName>
</protein>
<evidence type="ECO:0000313" key="2">
    <source>
        <dbReference type="Proteomes" id="UP000240830"/>
    </source>
</evidence>
<dbReference type="PANTHER" id="PTHR15002:SF0">
    <property type="entry name" value="RIBOSOMAL BIOGENESIS PROTEIN LAS1L"/>
    <property type="match status" value="1"/>
</dbReference>
<evidence type="ECO:0000313" key="1">
    <source>
        <dbReference type="EMBL" id="PJF18957.1"/>
    </source>
</evidence>
<dbReference type="Pfam" id="PF04031">
    <property type="entry name" value="Las1"/>
    <property type="match status" value="1"/>
</dbReference>
<proteinExistence type="predicted"/>
<sequence>MSSHARVVPWSGISEWRYVADRIFSDDPSTVQHALSIATVWCLRGSHPPAVESTVNLLTLKRDTAALQSPHAALALGSSLVRFVNEVVDAGQKGTYALPVTHLAEKANISRLLVDIRHSVTHDQLPSLETLLLGVDLALDWLKQYYWEPQRNYELAVRDATAKMLERFSEGLKDCDPMKKPIEVHAARCIRDVHHVEYSPEIQKPFLVTLIESPYPNSTILPVATALAIKDPEIVLLLIEIAQTEKLMIDRISLILETAAFQIRDSGIVGRCARRCFGMLNETGNRLMRSVLKTQRSILPDDLAATIEVLLSTRPKTAMTTGQLLEKTEAFISMSTAATEKSPVVDEWSRPKNWKPCPFGMTSGFNPMTQFSHFVVE</sequence>
<dbReference type="PANTHER" id="PTHR15002">
    <property type="entry name" value="RIBOSOMAL BIOGENESIS PROTEIN LAS1L"/>
    <property type="match status" value="1"/>
</dbReference>
<dbReference type="InterPro" id="IPR007174">
    <property type="entry name" value="Las1"/>
</dbReference>
<name>A0A2H9TMI9_9FUNG</name>
<dbReference type="GO" id="GO:0000460">
    <property type="term" value="P:maturation of 5.8S rRNA"/>
    <property type="evidence" value="ECO:0007669"/>
    <property type="project" value="TreeGrafter"/>
</dbReference>